<name>A0A4R6IPM4_9SPHI</name>
<dbReference type="SUPFAM" id="SSF49373">
    <property type="entry name" value="Invasin/intimin cell-adhesion fragments"/>
    <property type="match status" value="1"/>
</dbReference>
<evidence type="ECO:0000313" key="2">
    <source>
        <dbReference type="Proteomes" id="UP000295499"/>
    </source>
</evidence>
<protein>
    <recommendedName>
        <fullName evidence="3">Ig-like protein group 2</fullName>
    </recommendedName>
</protein>
<organism evidence="1 2">
    <name type="scientific">Pedobacter duraquae</name>
    <dbReference type="NCBI Taxonomy" id="425511"/>
    <lineage>
        <taxon>Bacteria</taxon>
        <taxon>Pseudomonadati</taxon>
        <taxon>Bacteroidota</taxon>
        <taxon>Sphingobacteriia</taxon>
        <taxon>Sphingobacteriales</taxon>
        <taxon>Sphingobacteriaceae</taxon>
        <taxon>Pedobacter</taxon>
    </lineage>
</organism>
<proteinExistence type="predicted"/>
<sequence>MKRLILSLVLLGTILFGGCKKNNNPAPEPFFKFNFESKTMDIKDYQKIDSTSFTTSYKPSEIHFESTDSKILSVEKGGVGYQMLSAVGKGTVYIKAMKGAAELGRFKVTVSYVPITAMSISGSVERTITEVQETSLQISIAPLNSTNMQLTWTVSDPSVVIKWAEERNAVIIGDHPGTAVVTATSPDGFKVSVKVTVTALPPYPKTGVDAVVKSFNENILPMLDRESDLIIKKLTILPGIREKQVTAFDWAGQLKLILSVESASGFYRYPLPATPIKGFTFLFWTENTNPPVNNAGLKIAVNFFGDHFEVVPKSGSVPRVFNYNQVSEFTKFLLESIQADVASIKKEFPTYF</sequence>
<comment type="caution">
    <text evidence="1">The sequence shown here is derived from an EMBL/GenBank/DDBJ whole genome shotgun (WGS) entry which is preliminary data.</text>
</comment>
<dbReference type="Proteomes" id="UP000295499">
    <property type="component" value="Unassembled WGS sequence"/>
</dbReference>
<dbReference type="RefSeq" id="WP_133551539.1">
    <property type="nucleotide sequence ID" value="NZ_SNWM01000001.1"/>
</dbReference>
<evidence type="ECO:0008006" key="3">
    <source>
        <dbReference type="Google" id="ProtNLM"/>
    </source>
</evidence>
<gene>
    <name evidence="1" type="ORF">CLV32_0242</name>
</gene>
<accession>A0A4R6IPM4</accession>
<evidence type="ECO:0000313" key="1">
    <source>
        <dbReference type="EMBL" id="TDO23956.1"/>
    </source>
</evidence>
<dbReference type="Gene3D" id="2.60.40.1080">
    <property type="match status" value="1"/>
</dbReference>
<dbReference type="EMBL" id="SNWM01000001">
    <property type="protein sequence ID" value="TDO23956.1"/>
    <property type="molecule type" value="Genomic_DNA"/>
</dbReference>
<dbReference type="InterPro" id="IPR008964">
    <property type="entry name" value="Invasin/intimin_cell_adhesion"/>
</dbReference>
<reference evidence="1 2" key="1">
    <citation type="submission" date="2019-03" db="EMBL/GenBank/DDBJ databases">
        <title>Genomic Encyclopedia of Archaeal and Bacterial Type Strains, Phase II (KMG-II): from individual species to whole genera.</title>
        <authorList>
            <person name="Goeker M."/>
        </authorList>
    </citation>
    <scope>NUCLEOTIDE SEQUENCE [LARGE SCALE GENOMIC DNA]</scope>
    <source>
        <strain evidence="1 2">DSM 19034</strain>
    </source>
</reference>
<keyword evidence="2" id="KW-1185">Reference proteome</keyword>
<dbReference type="PROSITE" id="PS51257">
    <property type="entry name" value="PROKAR_LIPOPROTEIN"/>
    <property type="match status" value="1"/>
</dbReference>
<dbReference type="AlphaFoldDB" id="A0A4R6IPM4"/>